<evidence type="ECO:0000256" key="1">
    <source>
        <dbReference type="SAM" id="MobiDB-lite"/>
    </source>
</evidence>
<feature type="compositionally biased region" description="Low complexity" evidence="1">
    <location>
        <begin position="185"/>
        <end position="219"/>
    </location>
</feature>
<evidence type="ECO:0000313" key="3">
    <source>
        <dbReference type="Proteomes" id="UP000215896"/>
    </source>
</evidence>
<feature type="compositionally biased region" description="Low complexity" evidence="1">
    <location>
        <begin position="274"/>
        <end position="283"/>
    </location>
</feature>
<proteinExistence type="predicted"/>
<name>A0A255GSJ4_9ACTN</name>
<dbReference type="AlphaFoldDB" id="A0A255GSJ4"/>
<sequence length="366" mass="38015">MSLRTKLKSRKALAAIAIGAVLGVPAITVPLTVTATAASAPSSKYQDLSKEQLENAKIIIATTKKHGFSERAMEIAIATAMQESTLRNLNYGDRDSQGLFQQRPVSGWGTVKEIRNPVLATEAFLGVAKHTNNPGLKDIKGWEKMPLTKAAQAVQRSGYPDAYAKWEPLAKEIVARNKPKPSPKPTKTTSKPTKTPTAKPTKTPTGKPTATKSPTGKPTVTKSPTGKPAAKPTETGKPTAKPTETGKPTAKPTETGRPTAKPTETGKPTDKPTRTATPRETPTVAPPTLQPPVTTPPVTQPPVEPPVAEPPVDEPTTAPLPPSDGGLGGYPDAEPVGDSKDPGGSATAGDAPLEPESTGGLASTGS</sequence>
<dbReference type="EMBL" id="NMVO01000001">
    <property type="protein sequence ID" value="OYO17616.1"/>
    <property type="molecule type" value="Genomic_DNA"/>
</dbReference>
<evidence type="ECO:0000313" key="2">
    <source>
        <dbReference type="EMBL" id="OYO17616.1"/>
    </source>
</evidence>
<keyword evidence="3" id="KW-1185">Reference proteome</keyword>
<comment type="caution">
    <text evidence="2">The sequence shown here is derived from an EMBL/GenBank/DDBJ whole genome shotgun (WGS) entry which is preliminary data.</text>
</comment>
<reference evidence="2 3" key="1">
    <citation type="submission" date="2017-07" db="EMBL/GenBank/DDBJ databases">
        <title>Draft whole genome sequences of clinical Proprionibacteriaceae strains.</title>
        <authorList>
            <person name="Bernier A.-M."/>
            <person name="Bernard K."/>
            <person name="Domingo M.-C."/>
        </authorList>
    </citation>
    <scope>NUCLEOTIDE SEQUENCE [LARGE SCALE GENOMIC DNA]</scope>
    <source>
        <strain evidence="2 3">NML 030167</strain>
    </source>
</reference>
<feature type="compositionally biased region" description="Pro residues" evidence="1">
    <location>
        <begin position="284"/>
        <end position="309"/>
    </location>
</feature>
<dbReference type="RefSeq" id="WP_094404433.1">
    <property type="nucleotide sequence ID" value="NZ_NMVN01000011.1"/>
</dbReference>
<feature type="region of interest" description="Disordered" evidence="1">
    <location>
        <begin position="173"/>
        <end position="366"/>
    </location>
</feature>
<gene>
    <name evidence="2" type="ORF">CGZ94_01630</name>
</gene>
<dbReference type="Proteomes" id="UP000215896">
    <property type="component" value="Unassembled WGS sequence"/>
</dbReference>
<organism evidence="2 3">
    <name type="scientific">Enemella evansiae</name>
    <dbReference type="NCBI Taxonomy" id="2016499"/>
    <lineage>
        <taxon>Bacteria</taxon>
        <taxon>Bacillati</taxon>
        <taxon>Actinomycetota</taxon>
        <taxon>Actinomycetes</taxon>
        <taxon>Propionibacteriales</taxon>
        <taxon>Propionibacteriaceae</taxon>
        <taxon>Enemella</taxon>
    </lineage>
</organism>
<protein>
    <submittedName>
        <fullName evidence="2">Uncharacterized protein</fullName>
    </submittedName>
</protein>
<dbReference type="OrthoDB" id="5620138at2"/>
<accession>A0A255GSJ4</accession>